<evidence type="ECO:0000256" key="2">
    <source>
        <dbReference type="ARBA" id="ARBA00009045"/>
    </source>
</evidence>
<dbReference type="OrthoDB" id="9813074at2"/>
<keyword evidence="13" id="KW-1185">Reference proteome</keyword>
<dbReference type="SUPFAM" id="SSF48452">
    <property type="entry name" value="TPR-like"/>
    <property type="match status" value="1"/>
</dbReference>
<keyword evidence="4 10" id="KW-0378">Hydrolase</keyword>
<evidence type="ECO:0000313" key="11">
    <source>
        <dbReference type="EMBL" id="TGE19394.1"/>
    </source>
</evidence>
<feature type="transmembrane region" description="Helical" evidence="8">
    <location>
        <begin position="315"/>
        <end position="335"/>
    </location>
</feature>
<evidence type="ECO:0000256" key="1">
    <source>
        <dbReference type="ARBA" id="ARBA00004141"/>
    </source>
</evidence>
<dbReference type="InterPro" id="IPR022764">
    <property type="entry name" value="Peptidase_S54_rhomboid_dom"/>
</dbReference>
<keyword evidence="5 8" id="KW-1133">Transmembrane helix</keyword>
<dbReference type="PANTHER" id="PTHR43731">
    <property type="entry name" value="RHOMBOID PROTEASE"/>
    <property type="match status" value="1"/>
</dbReference>
<dbReference type="Proteomes" id="UP000297598">
    <property type="component" value="Unassembled WGS sequence"/>
</dbReference>
<evidence type="ECO:0000256" key="8">
    <source>
        <dbReference type="SAM" id="Phobius"/>
    </source>
</evidence>
<gene>
    <name evidence="10" type="primary">gluP</name>
    <name evidence="11" type="ORF">BJR09_00095</name>
    <name evidence="10" type="ORF">NCTC13830_01525</name>
</gene>
<dbReference type="EMBL" id="UHDO01000001">
    <property type="protein sequence ID" value="SUM44130.1"/>
    <property type="molecule type" value="Genomic_DNA"/>
</dbReference>
<feature type="transmembrane region" description="Helical" evidence="8">
    <location>
        <begin position="292"/>
        <end position="309"/>
    </location>
</feature>
<dbReference type="PANTHER" id="PTHR43731:SF14">
    <property type="entry name" value="PRESENILIN-ASSOCIATED RHOMBOID-LIKE PROTEIN, MITOCHONDRIAL"/>
    <property type="match status" value="1"/>
</dbReference>
<dbReference type="AlphaFoldDB" id="A0A380G179"/>
<evidence type="ECO:0000313" key="10">
    <source>
        <dbReference type="EMBL" id="SUM44130.1"/>
    </source>
</evidence>
<dbReference type="EMBL" id="SRLS01000001">
    <property type="protein sequence ID" value="TGE19394.1"/>
    <property type="molecule type" value="Genomic_DNA"/>
</dbReference>
<accession>A0A380G179</accession>
<dbReference type="GO" id="GO:0004252">
    <property type="term" value="F:serine-type endopeptidase activity"/>
    <property type="evidence" value="ECO:0007669"/>
    <property type="project" value="InterPro"/>
</dbReference>
<dbReference type="InterPro" id="IPR011990">
    <property type="entry name" value="TPR-like_helical_dom_sf"/>
</dbReference>
<dbReference type="GO" id="GO:0006508">
    <property type="term" value="P:proteolysis"/>
    <property type="evidence" value="ECO:0007669"/>
    <property type="project" value="UniProtKB-KW"/>
</dbReference>
<proteinExistence type="inferred from homology"/>
<evidence type="ECO:0000256" key="7">
    <source>
        <dbReference type="SAM" id="MobiDB-lite"/>
    </source>
</evidence>
<name>A0A380G179_9STAP</name>
<keyword evidence="3 8" id="KW-0812">Transmembrane</keyword>
<organism evidence="10 12">
    <name type="scientific">Staphylococcus petrasii</name>
    <dbReference type="NCBI Taxonomy" id="1276936"/>
    <lineage>
        <taxon>Bacteria</taxon>
        <taxon>Bacillati</taxon>
        <taxon>Bacillota</taxon>
        <taxon>Bacilli</taxon>
        <taxon>Bacillales</taxon>
        <taxon>Staphylococcaceae</taxon>
        <taxon>Staphylococcus</taxon>
    </lineage>
</organism>
<feature type="transmembrane region" description="Helical" evidence="8">
    <location>
        <begin position="264"/>
        <end position="285"/>
    </location>
</feature>
<keyword evidence="11" id="KW-0645">Protease</keyword>
<reference evidence="10 12" key="1">
    <citation type="submission" date="2018-06" db="EMBL/GenBank/DDBJ databases">
        <authorList>
            <consortium name="Pathogen Informatics"/>
            <person name="Doyle S."/>
        </authorList>
    </citation>
    <scope>NUCLEOTIDE SEQUENCE [LARGE SCALE GENOMIC DNA]</scope>
    <source>
        <strain evidence="10 12">NCTC13830</strain>
    </source>
</reference>
<evidence type="ECO:0000256" key="3">
    <source>
        <dbReference type="ARBA" id="ARBA00022692"/>
    </source>
</evidence>
<dbReference type="Gene3D" id="1.25.40.10">
    <property type="entry name" value="Tetratricopeptide repeat domain"/>
    <property type="match status" value="1"/>
</dbReference>
<dbReference type="GO" id="GO:0016020">
    <property type="term" value="C:membrane"/>
    <property type="evidence" value="ECO:0007669"/>
    <property type="project" value="UniProtKB-SubCell"/>
</dbReference>
<dbReference type="Proteomes" id="UP000254047">
    <property type="component" value="Unassembled WGS sequence"/>
</dbReference>
<comment type="similarity">
    <text evidence="2">Belongs to the peptidase S54 family.</text>
</comment>
<evidence type="ECO:0000256" key="5">
    <source>
        <dbReference type="ARBA" id="ARBA00022989"/>
    </source>
</evidence>
<dbReference type="EC" id="3.4.21.105" evidence="10"/>
<dbReference type="InterPro" id="IPR050925">
    <property type="entry name" value="Rhomboid_protease_S54"/>
</dbReference>
<dbReference type="InterPro" id="IPR035952">
    <property type="entry name" value="Rhomboid-like_sf"/>
</dbReference>
<reference evidence="11 13" key="2">
    <citation type="submission" date="2019-04" db="EMBL/GenBank/DDBJ databases">
        <title>Genomic characterization of Staphylococcus petrasii strains.</title>
        <authorList>
            <person name="Vrbovska V."/>
            <person name="Kovarovic V."/>
            <person name="Maslanova I."/>
            <person name="Indrakova A."/>
            <person name="Petras P."/>
            <person name="Sedo O."/>
            <person name="Svec P."/>
            <person name="Fisarova L."/>
            <person name="Sedlacek I."/>
            <person name="Doskar J."/>
            <person name="Pantucek R."/>
        </authorList>
    </citation>
    <scope>NUCLEOTIDE SEQUENCE [LARGE SCALE GENOMIC DNA]</scope>
    <source>
        <strain evidence="11 13">P5404</strain>
    </source>
</reference>
<protein>
    <submittedName>
        <fullName evidence="10">Membrane peptidase, contains TPR repeat domain</fullName>
        <ecNumber evidence="10">3.4.21.105</ecNumber>
    </submittedName>
    <submittedName>
        <fullName evidence="11">Rhomboid family intramembrane serine protease</fullName>
    </submittedName>
</protein>
<evidence type="ECO:0000313" key="12">
    <source>
        <dbReference type="Proteomes" id="UP000254047"/>
    </source>
</evidence>
<evidence type="ECO:0000256" key="4">
    <source>
        <dbReference type="ARBA" id="ARBA00022801"/>
    </source>
</evidence>
<dbReference type="SUPFAM" id="SSF144091">
    <property type="entry name" value="Rhomboid-like"/>
    <property type="match status" value="1"/>
</dbReference>
<feature type="transmembrane region" description="Helical" evidence="8">
    <location>
        <begin position="240"/>
        <end position="258"/>
    </location>
</feature>
<feature type="transmembrane region" description="Helical" evidence="8">
    <location>
        <begin position="160"/>
        <end position="181"/>
    </location>
</feature>
<keyword evidence="6 8" id="KW-0472">Membrane</keyword>
<evidence type="ECO:0000313" key="13">
    <source>
        <dbReference type="Proteomes" id="UP000297598"/>
    </source>
</evidence>
<feature type="transmembrane region" description="Helical" evidence="8">
    <location>
        <begin position="342"/>
        <end position="362"/>
    </location>
</feature>
<sequence length="486" mass="56493">MDNEKQFWKSIYYWIRYFDYHLINIEKNENEVWLANKHKRKIAIFRKDVTSTQEIRFDKSKINDNSSIINEKLSFEPKLFEFIYFADKDLNMSEFKETYPFKMDFHLINEMRDLEKLMPNLMLAKLISRNNKTSAVQYKKRVLRQNPIDKYMMTFTPMTYLLIAINVIIWLIMILYLNHFSDVKLLDVGGLVHFNVVHGEWYRLITSMFLHFNFEHILMNMLSLFIFGKIVESIVGPLKMLGIYMISGLLGNFISLSFNVHTISVGASGAIFGLIGAIFAMMIISKTFDKKVIGQMLIALLIMVVLSLFMSNVNIMAHLGGFVGGILITLVGYYFTVNRNLFWIFLILLLVIFVALQVRIFAIKEQNIYDKLIQDAMLKYDYKEASHLVDHTINKGYDDAETYYLKGLITATTSSRAEGMADWERGLKKYPNSGLLNYELAIANRALNDNEKALSYAKKAVKNDSNDNKYKNLEKELKKTNETGNQ</sequence>
<comment type="subcellular location">
    <subcellularLocation>
        <location evidence="1">Membrane</location>
        <topology evidence="1">Multi-pass membrane protein</topology>
    </subcellularLocation>
</comment>
<dbReference type="Pfam" id="PF01694">
    <property type="entry name" value="Rhomboid"/>
    <property type="match status" value="1"/>
</dbReference>
<dbReference type="Gene3D" id="1.20.1540.10">
    <property type="entry name" value="Rhomboid-like"/>
    <property type="match status" value="1"/>
</dbReference>
<evidence type="ECO:0000256" key="6">
    <source>
        <dbReference type="ARBA" id="ARBA00023136"/>
    </source>
</evidence>
<evidence type="ECO:0000259" key="9">
    <source>
        <dbReference type="Pfam" id="PF01694"/>
    </source>
</evidence>
<dbReference type="RefSeq" id="WP_103298550.1">
    <property type="nucleotide sequence ID" value="NZ_PPQT01000088.1"/>
</dbReference>
<feature type="region of interest" description="Disordered" evidence="7">
    <location>
        <begin position="465"/>
        <end position="486"/>
    </location>
</feature>
<feature type="domain" description="Peptidase S54 rhomboid" evidence="9">
    <location>
        <begin position="199"/>
        <end position="332"/>
    </location>
</feature>